<dbReference type="KEGG" id="qso:IRL76_08050"/>
<feature type="transmembrane region" description="Helical" evidence="1">
    <location>
        <begin position="36"/>
        <end position="53"/>
    </location>
</feature>
<organism evidence="2 3">
    <name type="scientific">Qipengyuania soli</name>
    <dbReference type="NCBI Taxonomy" id="2782568"/>
    <lineage>
        <taxon>Bacteria</taxon>
        <taxon>Pseudomonadati</taxon>
        <taxon>Pseudomonadota</taxon>
        <taxon>Alphaproteobacteria</taxon>
        <taxon>Sphingomonadales</taxon>
        <taxon>Erythrobacteraceae</taxon>
        <taxon>Qipengyuania</taxon>
    </lineage>
</organism>
<proteinExistence type="predicted"/>
<reference evidence="2 3" key="1">
    <citation type="submission" date="2020-11" db="EMBL/GenBank/DDBJ databases">
        <title>The genome sequence of Erythrobacter sp. 6D36.</title>
        <authorList>
            <person name="Liu Y."/>
        </authorList>
    </citation>
    <scope>NUCLEOTIDE SEQUENCE [LARGE SCALE GENOMIC DNA]</scope>
    <source>
        <strain evidence="2 3">6D36</strain>
    </source>
</reference>
<dbReference type="Proteomes" id="UP000594459">
    <property type="component" value="Chromosome"/>
</dbReference>
<keyword evidence="3" id="KW-1185">Reference proteome</keyword>
<accession>A0A7S8F2D3</accession>
<protein>
    <recommendedName>
        <fullName evidence="4">DUF4013 domain-containing protein</fullName>
    </recommendedName>
</protein>
<evidence type="ECO:0000256" key="1">
    <source>
        <dbReference type="SAM" id="Phobius"/>
    </source>
</evidence>
<keyword evidence="1" id="KW-0812">Transmembrane</keyword>
<gene>
    <name evidence="2" type="ORF">IRL76_08050</name>
</gene>
<keyword evidence="1" id="KW-1133">Transmembrane helix</keyword>
<dbReference type="RefSeq" id="WP_200980866.1">
    <property type="nucleotide sequence ID" value="NZ_CP064654.1"/>
</dbReference>
<evidence type="ECO:0008006" key="4">
    <source>
        <dbReference type="Google" id="ProtNLM"/>
    </source>
</evidence>
<feature type="transmembrane region" description="Helical" evidence="1">
    <location>
        <begin position="73"/>
        <end position="99"/>
    </location>
</feature>
<feature type="transmembrane region" description="Helical" evidence="1">
    <location>
        <begin position="134"/>
        <end position="159"/>
    </location>
</feature>
<evidence type="ECO:0000313" key="2">
    <source>
        <dbReference type="EMBL" id="QPC97856.1"/>
    </source>
</evidence>
<keyword evidence="1" id="KW-0472">Membrane</keyword>
<sequence>MSQLVSKSFPWLIGYLILVTVPYVLVDTFAPEIDSLALILNMLAWALGYLLFLKLMQTGGFLAGGRKTGVGTYFAVGFTISILVGLALMVLVIPGLYLLMRWSPAWSRALVSDYGVGNSMRWAWSRTEAIQRDLAWGMVGPTLCFLVTIGLGLAVYQFYEWVSWSNYVIASIIWNTTLSLASAWYAVLSVAAFDLVTKD</sequence>
<dbReference type="AlphaFoldDB" id="A0A7S8F2D3"/>
<feature type="transmembrane region" description="Helical" evidence="1">
    <location>
        <begin position="171"/>
        <end position="196"/>
    </location>
</feature>
<feature type="transmembrane region" description="Helical" evidence="1">
    <location>
        <begin position="12"/>
        <end position="29"/>
    </location>
</feature>
<dbReference type="EMBL" id="CP064654">
    <property type="protein sequence ID" value="QPC97856.1"/>
    <property type="molecule type" value="Genomic_DNA"/>
</dbReference>
<evidence type="ECO:0000313" key="3">
    <source>
        <dbReference type="Proteomes" id="UP000594459"/>
    </source>
</evidence>
<name>A0A7S8F2D3_9SPHN</name>